<organism evidence="3 4">
    <name type="scientific">Oceanisphaera profunda</name>
    <dbReference type="NCBI Taxonomy" id="1416627"/>
    <lineage>
        <taxon>Bacteria</taxon>
        <taxon>Pseudomonadati</taxon>
        <taxon>Pseudomonadota</taxon>
        <taxon>Gammaproteobacteria</taxon>
        <taxon>Aeromonadales</taxon>
        <taxon>Aeromonadaceae</taxon>
        <taxon>Oceanisphaera</taxon>
    </lineage>
</organism>
<feature type="domain" description="GmrSD restriction endonucleases N-terminal" evidence="1">
    <location>
        <begin position="10"/>
        <end position="219"/>
    </location>
</feature>
<accession>A0A1Y0D9D1</accession>
<feature type="domain" description="GmrSD restriction endonucleases C-terminal" evidence="2">
    <location>
        <begin position="418"/>
        <end position="553"/>
    </location>
</feature>
<evidence type="ECO:0000313" key="4">
    <source>
        <dbReference type="Proteomes" id="UP000243937"/>
    </source>
</evidence>
<reference evidence="3 4" key="1">
    <citation type="journal article" date="2014" name="Int. J. Syst. Evol. Microbiol.">
        <title>Oceanisphaera profunda sp. nov., a marine bacterium isolated from deep-sea sediment, and emended description of the genus Oceanisphaera.</title>
        <authorList>
            <person name="Xu Z."/>
            <person name="Zhang X.Y."/>
            <person name="Su H.N."/>
            <person name="Yu Z.C."/>
            <person name="Liu C."/>
            <person name="Li H."/>
            <person name="Chen X.L."/>
            <person name="Song X.Y."/>
            <person name="Xie B.B."/>
            <person name="Qin Q.L."/>
            <person name="Zhou B.C."/>
            <person name="Shi M."/>
            <person name="Huang Y."/>
            <person name="Zhang Y.Z."/>
        </authorList>
    </citation>
    <scope>NUCLEOTIDE SEQUENCE [LARGE SCALE GENOMIC DNA]</scope>
    <source>
        <strain evidence="3 4">SM1222</strain>
    </source>
</reference>
<dbReference type="Pfam" id="PF03235">
    <property type="entry name" value="GmrSD_N"/>
    <property type="match status" value="1"/>
</dbReference>
<dbReference type="AlphaFoldDB" id="A0A1Y0D9D1"/>
<dbReference type="PANTHER" id="PTHR35149">
    <property type="entry name" value="SLL5132 PROTEIN"/>
    <property type="match status" value="1"/>
</dbReference>
<name>A0A1Y0D9D1_9GAMM</name>
<protein>
    <recommendedName>
        <fullName evidence="5">DUF262 domain-containing protein</fullName>
    </recommendedName>
</protein>
<gene>
    <name evidence="3" type="ORF">CBP31_15090</name>
</gene>
<dbReference type="RefSeq" id="WP_087038475.1">
    <property type="nucleotide sequence ID" value="NZ_CP021377.1"/>
</dbReference>
<dbReference type="KEGG" id="opf:CBP31_15090"/>
<dbReference type="InterPro" id="IPR004919">
    <property type="entry name" value="GmrSD_N"/>
</dbReference>
<dbReference type="Proteomes" id="UP000243937">
    <property type="component" value="Chromosome"/>
</dbReference>
<evidence type="ECO:0000313" key="3">
    <source>
        <dbReference type="EMBL" id="ART83797.1"/>
    </source>
</evidence>
<evidence type="ECO:0000259" key="1">
    <source>
        <dbReference type="Pfam" id="PF03235"/>
    </source>
</evidence>
<dbReference type="InterPro" id="IPR011089">
    <property type="entry name" value="GmrSD_C"/>
</dbReference>
<dbReference type="OrthoDB" id="9798761at2"/>
<evidence type="ECO:0008006" key="5">
    <source>
        <dbReference type="Google" id="ProtNLM"/>
    </source>
</evidence>
<dbReference type="EMBL" id="CP021377">
    <property type="protein sequence ID" value="ART83797.1"/>
    <property type="molecule type" value="Genomic_DNA"/>
</dbReference>
<proteinExistence type="predicted"/>
<keyword evidence="4" id="KW-1185">Reference proteome</keyword>
<dbReference type="Pfam" id="PF07510">
    <property type="entry name" value="GmrSD_C"/>
    <property type="match status" value="1"/>
</dbReference>
<sequence length="570" mass="66657">MQFIPNTVLGLFDSSQKSYEIPVYQRAYSWEKLNWKTFLDDLLEQVQGHNNYFFGNLLLEVISKNKKYEVIDGQQRITTLIIFMRSMLNVLKSRINDPVLSNFDYKAKESIYFKNSGNIKLRPVEYDRACFDALIIDNKSNFSVGTPSQKRMKSAKEYFENELDKIDSLKLLEILDKIESTDLTIVELEGKKDSALMFELENNRGKELTNMEKIKSYFMYQMYVYSKPEEVEMNIESISNIFKLIYLIINDLKNINEDSILIYHNNAYIKGFAYRTLDDVKDAFKKSDDKVEWIKSYVEELHTTFSNVKKFEASNDFFAQRLNELGAPAFIYPFIIKGYKYFVEDNTKLNQLFNILEVITFRAKLINSRANIQERLNGILLSFNGDLADLLKKIKSKLNESWYWGDSNTKNYLNGSMYGNNVLNYLLWRYENHIQNKGYSIRTFSIENEQIEHVSPQTPTNGEPIETGYEVDVDNQYCDEFIAEKLNSMGNLMLISGSHNSSIGNKPFSKKLATYKNNPLLNQQAEIVKFAKHENNLPVWKSKSIDERQDKLLIFAIENWSFDQIKVICF</sequence>
<evidence type="ECO:0000259" key="2">
    <source>
        <dbReference type="Pfam" id="PF07510"/>
    </source>
</evidence>
<dbReference type="PANTHER" id="PTHR35149:SF1">
    <property type="entry name" value="DUF5655 DOMAIN-CONTAINING PROTEIN"/>
    <property type="match status" value="1"/>
</dbReference>